<protein>
    <submittedName>
        <fullName evidence="2">Uncharacterized protein</fullName>
    </submittedName>
</protein>
<evidence type="ECO:0000256" key="1">
    <source>
        <dbReference type="SAM" id="MobiDB-lite"/>
    </source>
</evidence>
<name>A0A8I6S9T8_CIMLE</name>
<feature type="region of interest" description="Disordered" evidence="1">
    <location>
        <begin position="85"/>
        <end position="109"/>
    </location>
</feature>
<proteinExistence type="predicted"/>
<feature type="region of interest" description="Disordered" evidence="1">
    <location>
        <begin position="29"/>
        <end position="60"/>
    </location>
</feature>
<dbReference type="AlphaFoldDB" id="A0A8I6S9T8"/>
<dbReference type="Proteomes" id="UP000494040">
    <property type="component" value="Unassembled WGS sequence"/>
</dbReference>
<keyword evidence="3" id="KW-1185">Reference proteome</keyword>
<dbReference type="EnsemblMetazoa" id="XM_014403989.2">
    <property type="protein sequence ID" value="XP_014259475.1"/>
    <property type="gene ID" value="LOC106672491"/>
</dbReference>
<organism evidence="2 3">
    <name type="scientific">Cimex lectularius</name>
    <name type="common">Bed bug</name>
    <name type="synonym">Acanthia lectularia</name>
    <dbReference type="NCBI Taxonomy" id="79782"/>
    <lineage>
        <taxon>Eukaryota</taxon>
        <taxon>Metazoa</taxon>
        <taxon>Ecdysozoa</taxon>
        <taxon>Arthropoda</taxon>
        <taxon>Hexapoda</taxon>
        <taxon>Insecta</taxon>
        <taxon>Pterygota</taxon>
        <taxon>Neoptera</taxon>
        <taxon>Paraneoptera</taxon>
        <taxon>Hemiptera</taxon>
        <taxon>Heteroptera</taxon>
        <taxon>Panheteroptera</taxon>
        <taxon>Cimicomorpha</taxon>
        <taxon>Cimicidae</taxon>
        <taxon>Cimex</taxon>
    </lineage>
</organism>
<sequence>MSGVETYLIEVIVSNVQVITKQYDKKPRFVGVSDGGGKDSLEMSPPPKYDQSEVDLNEPIDPNTGDVVLRLKAFKLPPIDVVEDRSKETDLERRERKEESRRLGIQESQLDRNESNASILTIAENFFPNNPTIRKKFKKGKSFLFNMNHQNLISHMQEKNSLVVHMYRDNVDRTCVGVGNLQVPRSFFAAVCNAHQSSVLRNYIDCYGPIFVDSNLHKKTMKRRRMLFRCPYPMEEDNPYSPDKLSKMEPYVRYSDIYKIPPMPKPCSFCDGNTGCGYNPNPTPTSYRTANKEAKPRFLSSGLDPEELMDPSPGMINPEKLPTTAQLEERITFLTDDDKEKACATVFIRLTCFGTALNMPYNKHECDSIAMPIPYEDE</sequence>
<evidence type="ECO:0000313" key="2">
    <source>
        <dbReference type="EnsemblMetazoa" id="XP_014259475.1"/>
    </source>
</evidence>
<evidence type="ECO:0000313" key="3">
    <source>
        <dbReference type="Proteomes" id="UP000494040"/>
    </source>
</evidence>
<accession>A0A8I6S9T8</accession>
<feature type="region of interest" description="Disordered" evidence="1">
    <location>
        <begin position="301"/>
        <end position="320"/>
    </location>
</feature>
<dbReference type="RefSeq" id="XP_014259475.1">
    <property type="nucleotide sequence ID" value="XM_014403989.2"/>
</dbReference>
<reference evidence="2" key="1">
    <citation type="submission" date="2022-01" db="UniProtKB">
        <authorList>
            <consortium name="EnsemblMetazoa"/>
        </authorList>
    </citation>
    <scope>IDENTIFICATION</scope>
</reference>
<dbReference type="GeneID" id="106672491"/>
<dbReference type="OrthoDB" id="10540528at2759"/>
<dbReference type="KEGG" id="clec:106672491"/>